<reference evidence="2 3" key="1">
    <citation type="journal article" date="2015" name="Nature">
        <title>rRNA introns, odd ribosomes, and small enigmatic genomes across a large radiation of phyla.</title>
        <authorList>
            <person name="Brown C.T."/>
            <person name="Hug L.A."/>
            <person name="Thomas B.C."/>
            <person name="Sharon I."/>
            <person name="Castelle C.J."/>
            <person name="Singh A."/>
            <person name="Wilkins M.J."/>
            <person name="Williams K.H."/>
            <person name="Banfield J.F."/>
        </authorList>
    </citation>
    <scope>NUCLEOTIDE SEQUENCE [LARGE SCALE GENOMIC DNA]</scope>
</reference>
<evidence type="ECO:0000313" key="3">
    <source>
        <dbReference type="Proteomes" id="UP000033858"/>
    </source>
</evidence>
<proteinExistence type="predicted"/>
<name>A0A0G0XFV8_9BACT</name>
<dbReference type="AlphaFoldDB" id="A0A0G0XFV8"/>
<evidence type="ECO:0000313" key="2">
    <source>
        <dbReference type="EMBL" id="KKR86597.1"/>
    </source>
</evidence>
<protein>
    <submittedName>
        <fullName evidence="2">Uncharacterized protein</fullName>
    </submittedName>
</protein>
<comment type="caution">
    <text evidence="2">The sequence shown here is derived from an EMBL/GenBank/DDBJ whole genome shotgun (WGS) entry which is preliminary data.</text>
</comment>
<accession>A0A0G0XFV8</accession>
<gene>
    <name evidence="2" type="ORF">UU32_C0013G0008</name>
</gene>
<organism evidence="2 3">
    <name type="scientific">Candidatus Woesebacteria bacterium GW2011_GWB1_41_10</name>
    <dbReference type="NCBI Taxonomy" id="1618577"/>
    <lineage>
        <taxon>Bacteria</taxon>
        <taxon>Candidatus Woeseibacteriota</taxon>
    </lineage>
</organism>
<sequence>MSQTEEEKTEAFIEFLAKDVRRRMEAIAKTILGEAQISEDQSPPEDISGEDDIKVNEEVA</sequence>
<feature type="region of interest" description="Disordered" evidence="1">
    <location>
        <begin position="34"/>
        <end position="60"/>
    </location>
</feature>
<feature type="compositionally biased region" description="Basic and acidic residues" evidence="1">
    <location>
        <begin position="51"/>
        <end position="60"/>
    </location>
</feature>
<dbReference type="Proteomes" id="UP000033858">
    <property type="component" value="Unassembled WGS sequence"/>
</dbReference>
<evidence type="ECO:0000256" key="1">
    <source>
        <dbReference type="SAM" id="MobiDB-lite"/>
    </source>
</evidence>
<dbReference type="EMBL" id="LCAE01000013">
    <property type="protein sequence ID" value="KKR86597.1"/>
    <property type="molecule type" value="Genomic_DNA"/>
</dbReference>